<gene>
    <name evidence="1" type="ORF">O4J56_15285</name>
</gene>
<protein>
    <recommendedName>
        <fullName evidence="3">DUF5082 domain-containing protein</fullName>
    </recommendedName>
</protein>
<evidence type="ECO:0000313" key="2">
    <source>
        <dbReference type="Proteomes" id="UP001527866"/>
    </source>
</evidence>
<dbReference type="RefSeq" id="WP_270686455.1">
    <property type="nucleotide sequence ID" value="NZ_JAQFWQ010000040.1"/>
</dbReference>
<keyword evidence="2" id="KW-1185">Reference proteome</keyword>
<accession>A0ABT4U4Y7</accession>
<evidence type="ECO:0000313" key="1">
    <source>
        <dbReference type="EMBL" id="MDA2812005.1"/>
    </source>
</evidence>
<evidence type="ECO:0008006" key="3">
    <source>
        <dbReference type="Google" id="ProtNLM"/>
    </source>
</evidence>
<proteinExistence type="predicted"/>
<dbReference type="EMBL" id="JAQFWQ010000040">
    <property type="protein sequence ID" value="MDA2812005.1"/>
    <property type="molecule type" value="Genomic_DNA"/>
</dbReference>
<dbReference type="Gene3D" id="3.90.20.10">
    <property type="match status" value="1"/>
</dbReference>
<sequence>MRKLERRITNLEAAFVEHSLDKQRIQAYQANTDDRINSLADAFMEHRRETREGFRQVNLRFDAVEGRLGSLESDVATLKSDVATLKTQMSDTQDMVARIVAHLGA</sequence>
<name>A0ABT4U4Y7_9ACTN</name>
<reference evidence="1 2" key="1">
    <citation type="submission" date="2023-01" db="EMBL/GenBank/DDBJ databases">
        <title>Draft genome sequence of Nocardiopsis sp. RSe5-2 isolated from halophytes.</title>
        <authorList>
            <person name="Duangmal K."/>
            <person name="Chantavorakit T."/>
        </authorList>
    </citation>
    <scope>NUCLEOTIDE SEQUENCE [LARGE SCALE GENOMIC DNA]</scope>
    <source>
        <strain evidence="1 2">RSe5-2</strain>
    </source>
</reference>
<comment type="caution">
    <text evidence="1">The sequence shown here is derived from an EMBL/GenBank/DDBJ whole genome shotgun (WGS) entry which is preliminary data.</text>
</comment>
<dbReference type="Proteomes" id="UP001527866">
    <property type="component" value="Unassembled WGS sequence"/>
</dbReference>
<organism evidence="1 2">
    <name type="scientific">Nocardiopsis endophytica</name>
    <dbReference type="NCBI Taxonomy" id="3018445"/>
    <lineage>
        <taxon>Bacteria</taxon>
        <taxon>Bacillati</taxon>
        <taxon>Actinomycetota</taxon>
        <taxon>Actinomycetes</taxon>
        <taxon>Streptosporangiales</taxon>
        <taxon>Nocardiopsidaceae</taxon>
        <taxon>Nocardiopsis</taxon>
    </lineage>
</organism>